<dbReference type="Pfam" id="PF12838">
    <property type="entry name" value="Fer4_7"/>
    <property type="match status" value="1"/>
</dbReference>
<feature type="compositionally biased region" description="Low complexity" evidence="9">
    <location>
        <begin position="772"/>
        <end position="790"/>
    </location>
</feature>
<evidence type="ECO:0000256" key="8">
    <source>
        <dbReference type="HAMAP-Rule" id="MF_00461"/>
    </source>
</evidence>
<dbReference type="SUPFAM" id="SSF46548">
    <property type="entry name" value="alpha-helical ferredoxin"/>
    <property type="match status" value="1"/>
</dbReference>
<keyword evidence="8" id="KW-1278">Translocase</keyword>
<feature type="binding site" evidence="8">
    <location>
        <position position="387"/>
    </location>
    <ligand>
        <name>[4Fe-4S] cluster</name>
        <dbReference type="ChEBI" id="CHEBI:49883"/>
        <label>2</label>
    </ligand>
</feature>
<dbReference type="EMBL" id="MWPV01000001">
    <property type="protein sequence ID" value="OUL59594.1"/>
    <property type="molecule type" value="Genomic_DNA"/>
</dbReference>
<evidence type="ECO:0000256" key="1">
    <source>
        <dbReference type="ARBA" id="ARBA00022448"/>
    </source>
</evidence>
<dbReference type="PANTHER" id="PTHR43034">
    <property type="entry name" value="ION-TRANSLOCATING OXIDOREDUCTASE COMPLEX SUBUNIT C"/>
    <property type="match status" value="1"/>
</dbReference>
<feature type="compositionally biased region" description="Polar residues" evidence="9">
    <location>
        <begin position="608"/>
        <end position="622"/>
    </location>
</feature>
<dbReference type="GO" id="GO:0009055">
    <property type="term" value="F:electron transfer activity"/>
    <property type="evidence" value="ECO:0007669"/>
    <property type="project" value="InterPro"/>
</dbReference>
<feature type="binding site" evidence="8">
    <location>
        <position position="419"/>
    </location>
    <ligand>
        <name>[4Fe-4S] cluster</name>
        <dbReference type="ChEBI" id="CHEBI:49883"/>
        <label>2</label>
    </ligand>
</feature>
<keyword evidence="12" id="KW-1185">Reference proteome</keyword>
<evidence type="ECO:0000259" key="10">
    <source>
        <dbReference type="PROSITE" id="PS51379"/>
    </source>
</evidence>
<dbReference type="NCBIfam" id="NF003454">
    <property type="entry name" value="PRK05035.1"/>
    <property type="match status" value="1"/>
</dbReference>
<dbReference type="InterPro" id="IPR026902">
    <property type="entry name" value="RnfC_N"/>
</dbReference>
<keyword evidence="6 8" id="KW-0408">Iron</keyword>
<dbReference type="InterPro" id="IPR010208">
    <property type="entry name" value="Ion_transpt_RnfC/RsxC"/>
</dbReference>
<feature type="compositionally biased region" description="Polar residues" evidence="9">
    <location>
        <begin position="690"/>
        <end position="718"/>
    </location>
</feature>
<dbReference type="AlphaFoldDB" id="A0A244CVK8"/>
<feature type="binding site" evidence="8">
    <location>
        <position position="377"/>
    </location>
    <ligand>
        <name>[4Fe-4S] cluster</name>
        <dbReference type="ChEBI" id="CHEBI:49883"/>
        <label>1</label>
    </ligand>
</feature>
<keyword evidence="1 8" id="KW-0813">Transport</keyword>
<feature type="binding site" evidence="8">
    <location>
        <position position="380"/>
    </location>
    <ligand>
        <name>[4Fe-4S] cluster</name>
        <dbReference type="ChEBI" id="CHEBI:49883"/>
        <label>1</label>
    </ligand>
</feature>
<evidence type="ECO:0000313" key="12">
    <source>
        <dbReference type="Proteomes" id="UP000194841"/>
    </source>
</evidence>
<dbReference type="GO" id="GO:0022900">
    <property type="term" value="P:electron transport chain"/>
    <property type="evidence" value="ECO:0007669"/>
    <property type="project" value="UniProtKB-UniRule"/>
</dbReference>
<keyword evidence="8" id="KW-0997">Cell inner membrane</keyword>
<dbReference type="OrthoDB" id="9767754at2"/>
<feature type="domain" description="4Fe-4S ferredoxin-type" evidence="10">
    <location>
        <begin position="368"/>
        <end position="397"/>
    </location>
</feature>
<dbReference type="Pfam" id="PF13375">
    <property type="entry name" value="RnfC_N"/>
    <property type="match status" value="1"/>
</dbReference>
<comment type="similarity">
    <text evidence="8">Belongs to the 4Fe4S bacterial-type ferredoxin family. RnfC subfamily.</text>
</comment>
<keyword evidence="3 8" id="KW-0479">Metal-binding</keyword>
<comment type="cofactor">
    <cofactor evidence="8">
        <name>[4Fe-4S] cluster</name>
        <dbReference type="ChEBI" id="CHEBI:49883"/>
    </cofactor>
    <text evidence="8">Binds 2 [4Fe-4S] clusters per subunit.</text>
</comment>
<dbReference type="NCBIfam" id="TIGR01945">
    <property type="entry name" value="rnfC"/>
    <property type="match status" value="1"/>
</dbReference>
<dbReference type="EC" id="7.-.-.-" evidence="8"/>
<evidence type="ECO:0000256" key="4">
    <source>
        <dbReference type="ARBA" id="ARBA00022737"/>
    </source>
</evidence>
<keyword evidence="5 8" id="KW-0249">Electron transport</keyword>
<dbReference type="GO" id="GO:0005886">
    <property type="term" value="C:plasma membrane"/>
    <property type="evidence" value="ECO:0007669"/>
    <property type="project" value="UniProtKB-SubCell"/>
</dbReference>
<organism evidence="11 12">
    <name type="scientific">Pseudoalteromonas ulvae</name>
    <dbReference type="NCBI Taxonomy" id="107327"/>
    <lineage>
        <taxon>Bacteria</taxon>
        <taxon>Pseudomonadati</taxon>
        <taxon>Pseudomonadota</taxon>
        <taxon>Gammaproteobacteria</taxon>
        <taxon>Alteromonadales</taxon>
        <taxon>Pseudoalteromonadaceae</taxon>
        <taxon>Pseudoalteromonas</taxon>
    </lineage>
</organism>
<keyword evidence="8" id="KW-0472">Membrane</keyword>
<feature type="compositionally biased region" description="Low complexity" evidence="9">
    <location>
        <begin position="553"/>
        <end position="584"/>
    </location>
</feature>
<keyword evidence="2 8" id="KW-0004">4Fe-4S</keyword>
<comment type="subcellular location">
    <subcellularLocation>
        <location evidence="8">Cell inner membrane</location>
        <topology evidence="8">Peripheral membrane protein</topology>
    </subcellularLocation>
</comment>
<feature type="compositionally biased region" description="Basic and acidic residues" evidence="9">
    <location>
        <begin position="525"/>
        <end position="536"/>
    </location>
</feature>
<dbReference type="InterPro" id="IPR011538">
    <property type="entry name" value="Nuo51_FMN-bd"/>
</dbReference>
<comment type="function">
    <text evidence="8">Part of a membrane-bound complex that couples electron transfer with translocation of ions across the membrane.</text>
</comment>
<gene>
    <name evidence="8" type="primary">rnfC</name>
    <name evidence="11" type="ORF">B1199_04965</name>
</gene>
<dbReference type="HAMAP" id="MF_00461">
    <property type="entry name" value="RsxC_RnfC"/>
    <property type="match status" value="1"/>
</dbReference>
<evidence type="ECO:0000256" key="9">
    <source>
        <dbReference type="SAM" id="MobiDB-lite"/>
    </source>
</evidence>
<dbReference type="RefSeq" id="WP_086742985.1">
    <property type="nucleotide sequence ID" value="NZ_MWPV01000001.1"/>
</dbReference>
<dbReference type="Pfam" id="PF10531">
    <property type="entry name" value="SLBB"/>
    <property type="match status" value="1"/>
</dbReference>
<comment type="subunit">
    <text evidence="8">The complex is composed of six subunits: RnfA, RnfB, RnfC, RnfD, RnfE and RnfG.</text>
</comment>
<dbReference type="PANTHER" id="PTHR43034:SF2">
    <property type="entry name" value="ION-TRANSLOCATING OXIDOREDUCTASE COMPLEX SUBUNIT C"/>
    <property type="match status" value="1"/>
</dbReference>
<proteinExistence type="inferred from homology"/>
<dbReference type="InterPro" id="IPR017896">
    <property type="entry name" value="4Fe4S_Fe-S-bd"/>
</dbReference>
<dbReference type="Pfam" id="PF01512">
    <property type="entry name" value="Complex1_51K"/>
    <property type="match status" value="1"/>
</dbReference>
<dbReference type="PROSITE" id="PS51379">
    <property type="entry name" value="4FE4S_FER_2"/>
    <property type="match status" value="2"/>
</dbReference>
<feature type="region of interest" description="Disordered" evidence="9">
    <location>
        <begin position="448"/>
        <end position="804"/>
    </location>
</feature>
<feature type="compositionally biased region" description="Basic and acidic residues" evidence="9">
    <location>
        <begin position="448"/>
        <end position="475"/>
    </location>
</feature>
<dbReference type="Proteomes" id="UP000194841">
    <property type="component" value="Unassembled WGS sequence"/>
</dbReference>
<keyword evidence="4 8" id="KW-0677">Repeat</keyword>
<name>A0A244CVK8_PSEDV</name>
<evidence type="ECO:0000313" key="11">
    <source>
        <dbReference type="EMBL" id="OUL59594.1"/>
    </source>
</evidence>
<dbReference type="Gene3D" id="3.30.70.20">
    <property type="match status" value="1"/>
</dbReference>
<dbReference type="Gene3D" id="3.40.50.11540">
    <property type="entry name" value="NADH-ubiquinone oxidoreductase 51kDa subunit"/>
    <property type="match status" value="1"/>
</dbReference>
<evidence type="ECO:0000256" key="5">
    <source>
        <dbReference type="ARBA" id="ARBA00022982"/>
    </source>
</evidence>
<evidence type="ECO:0000256" key="2">
    <source>
        <dbReference type="ARBA" id="ARBA00022485"/>
    </source>
</evidence>
<keyword evidence="7 8" id="KW-0411">Iron-sulfur</keyword>
<dbReference type="SUPFAM" id="SSF142019">
    <property type="entry name" value="Nqo1 FMN-binding domain-like"/>
    <property type="match status" value="1"/>
</dbReference>
<dbReference type="InterPro" id="IPR017900">
    <property type="entry name" value="4Fe4S_Fe_S_CS"/>
</dbReference>
<dbReference type="InterPro" id="IPR037225">
    <property type="entry name" value="Nuo51_FMN-bd_sf"/>
</dbReference>
<evidence type="ECO:0000256" key="6">
    <source>
        <dbReference type="ARBA" id="ARBA00023004"/>
    </source>
</evidence>
<feature type="domain" description="4Fe-4S ferredoxin-type" evidence="10">
    <location>
        <begin position="407"/>
        <end position="436"/>
    </location>
</feature>
<dbReference type="InterPro" id="IPR019554">
    <property type="entry name" value="Soluble_ligand-bd"/>
</dbReference>
<accession>A0A244CVK8</accession>
<comment type="caution">
    <text evidence="11">The sequence shown here is derived from an EMBL/GenBank/DDBJ whole genome shotgun (WGS) entry which is preliminary data.</text>
</comment>
<evidence type="ECO:0000256" key="7">
    <source>
        <dbReference type="ARBA" id="ARBA00023014"/>
    </source>
</evidence>
<feature type="binding site" evidence="8">
    <location>
        <position position="422"/>
    </location>
    <ligand>
        <name>[4Fe-4S] cluster</name>
        <dbReference type="ChEBI" id="CHEBI:49883"/>
        <label>2</label>
    </ligand>
</feature>
<sequence length="804" mass="86690">MDNLLNQIDRGVLWQYPGGIHPQTHKKLSNQTAINQAIIPALLTVPLKQHIGSHGTLIVNKGDVVLKGQPLTQAKGHWAVPVHAPTSGTIIDIAPNTSAHPSALPELSIMIEPDHQDTWTELEPCPDWATLEKDHLVEKIRLAGISGMGGAGFATYVKAQTQQNIEYLIINGVECEPYITADDRLMQEHAEQIIQGCLILAHVLTPSRIIIGIENDKPDAIAAMNAAAANYPEILVRAIPTKYPSGGEKQLIQVLTGREVPSTKLPSDIGIVVQNVATMFAIEQAVVCGKPLIERVVTVTGQTIKQPGNAWVLLGTQVRDVLMAHQFEPESDQRVIMGGPMMGFTLPTVRVPVIKTTNCLLAPNTIEMPFAGDEQACIRCSACADACPVSLLPQQLQWFAKSKEHDKLEEHNLFDCIECGACAYVCPSDIPLVQYYRVAKAEIKEAKADKLKAERAKERFEARNSRLEREQAERQNRHKRQAPRATEQDKNKTDAVAAALARAKAKQQTESATSEEDFAAKRAQRKAEARAYKEQKQPSNTAEAPSADDKKSAVAAAIARAKAKKLAAQESDASDASNEASPAAVDDKKAAVAAAIARAKAKKLAAQESDTSDANNEASQTPVDDKKAAVAAAIARAKAKKLAAAQQSESHTEQPKMEQAVEPTSEQDDKKAKVAAAIARAKAKKLAAAQQSESHTEQPNTEQPNTEQANTEQAIESTSEQDDKKTKVAAAIARAKAKKLAAAQQSEAHTEQPKTEQAVEPANEQDDKKAKIAAAIARAKAKKLAAAQQASQTSTHTNEDDSQS</sequence>
<dbReference type="GO" id="GO:0046872">
    <property type="term" value="F:metal ion binding"/>
    <property type="evidence" value="ECO:0007669"/>
    <property type="project" value="UniProtKB-KW"/>
</dbReference>
<feature type="binding site" evidence="8">
    <location>
        <position position="383"/>
    </location>
    <ligand>
        <name>[4Fe-4S] cluster</name>
        <dbReference type="ChEBI" id="CHEBI:49883"/>
        <label>1</label>
    </ligand>
</feature>
<reference evidence="11 12" key="1">
    <citation type="submission" date="2017-02" db="EMBL/GenBank/DDBJ databases">
        <title>Pseudoalteromonas ulvae TC14 Genome.</title>
        <authorList>
            <person name="Molmeret M."/>
        </authorList>
    </citation>
    <scope>NUCLEOTIDE SEQUENCE [LARGE SCALE GENOMIC DNA]</scope>
    <source>
        <strain evidence="11">TC14</strain>
    </source>
</reference>
<dbReference type="PROSITE" id="PS00198">
    <property type="entry name" value="4FE4S_FER_1"/>
    <property type="match status" value="1"/>
</dbReference>
<dbReference type="GO" id="GO:0051539">
    <property type="term" value="F:4 iron, 4 sulfur cluster binding"/>
    <property type="evidence" value="ECO:0007669"/>
    <property type="project" value="UniProtKB-KW"/>
</dbReference>
<evidence type="ECO:0000256" key="3">
    <source>
        <dbReference type="ARBA" id="ARBA00022723"/>
    </source>
</evidence>
<feature type="binding site" evidence="8">
    <location>
        <position position="426"/>
    </location>
    <ligand>
        <name>[4Fe-4S] cluster</name>
        <dbReference type="ChEBI" id="CHEBI:49883"/>
        <label>1</label>
    </ligand>
</feature>
<feature type="binding site" evidence="8">
    <location>
        <position position="416"/>
    </location>
    <ligand>
        <name>[4Fe-4S] cluster</name>
        <dbReference type="ChEBI" id="CHEBI:49883"/>
        <label>2</label>
    </ligand>
</feature>
<protein>
    <recommendedName>
        <fullName evidence="8">Ion-translocating oxidoreductase complex subunit C</fullName>
        <ecNumber evidence="8">7.-.-.-</ecNumber>
    </recommendedName>
    <alternativeName>
        <fullName evidence="8">Rnf electron transport complex subunit C</fullName>
    </alternativeName>
</protein>
<keyword evidence="8" id="KW-1003">Cell membrane</keyword>